<dbReference type="PROSITE" id="PS50016">
    <property type="entry name" value="ZF_PHD_2"/>
    <property type="match status" value="1"/>
</dbReference>
<dbReference type="InterPro" id="IPR036575">
    <property type="entry name" value="TFIIS_cen_dom_sf"/>
</dbReference>
<evidence type="ECO:0000256" key="2">
    <source>
        <dbReference type="ARBA" id="ARBA00011050"/>
    </source>
</evidence>
<feature type="region of interest" description="Disordered" evidence="8">
    <location>
        <begin position="1"/>
        <end position="42"/>
    </location>
</feature>
<dbReference type="Pfam" id="PF07500">
    <property type="entry name" value="TFIIS_M"/>
    <property type="match status" value="1"/>
</dbReference>
<dbReference type="SUPFAM" id="SSF57903">
    <property type="entry name" value="FYVE/PHD zinc finger"/>
    <property type="match status" value="1"/>
</dbReference>
<dbReference type="InterPro" id="IPR013083">
    <property type="entry name" value="Znf_RING/FYVE/PHD"/>
</dbReference>
<keyword evidence="6" id="KW-0862">Zinc</keyword>
<dbReference type="RefSeq" id="XP_020071040.1">
    <property type="nucleotide sequence ID" value="XM_020216390.1"/>
</dbReference>
<feature type="region of interest" description="Disordered" evidence="8">
    <location>
        <begin position="147"/>
        <end position="186"/>
    </location>
</feature>
<feature type="domain" description="TFIIS central" evidence="10">
    <location>
        <begin position="253"/>
        <end position="377"/>
    </location>
</feature>
<dbReference type="GeneID" id="30990786"/>
<dbReference type="Pfam" id="PF07744">
    <property type="entry name" value="SPOC"/>
    <property type="match status" value="1"/>
</dbReference>
<comment type="function">
    <text evidence="1">Negative regulator of transcription elongation.</text>
</comment>
<dbReference type="SMART" id="SM00249">
    <property type="entry name" value="PHD"/>
    <property type="match status" value="1"/>
</dbReference>
<dbReference type="EMBL" id="KV453929">
    <property type="protein sequence ID" value="ODV74001.1"/>
    <property type="molecule type" value="Genomic_DNA"/>
</dbReference>
<evidence type="ECO:0000259" key="10">
    <source>
        <dbReference type="PROSITE" id="PS51321"/>
    </source>
</evidence>
<dbReference type="PROSITE" id="PS01359">
    <property type="entry name" value="ZF_PHD_1"/>
    <property type="match status" value="1"/>
</dbReference>
<dbReference type="PANTHER" id="PTHR11477">
    <property type="entry name" value="TRANSCRIPTION FACTOR S-II ZINC FINGER DOMAIN-CONTAINING PROTEIN"/>
    <property type="match status" value="1"/>
</dbReference>
<evidence type="ECO:0000256" key="6">
    <source>
        <dbReference type="ARBA" id="ARBA00022833"/>
    </source>
</evidence>
<dbReference type="AlphaFoldDB" id="A0A1E4S3B9"/>
<dbReference type="GO" id="GO:0005634">
    <property type="term" value="C:nucleus"/>
    <property type="evidence" value="ECO:0007669"/>
    <property type="project" value="TreeGrafter"/>
</dbReference>
<dbReference type="SUPFAM" id="SSF46942">
    <property type="entry name" value="Elongation factor TFIIS domain 2"/>
    <property type="match status" value="1"/>
</dbReference>
<dbReference type="GO" id="GO:0000977">
    <property type="term" value="F:RNA polymerase II transcription regulatory region sequence-specific DNA binding"/>
    <property type="evidence" value="ECO:0007669"/>
    <property type="project" value="TreeGrafter"/>
</dbReference>
<dbReference type="GO" id="GO:0001139">
    <property type="term" value="F:RNA polymerase II complex recruiting activity"/>
    <property type="evidence" value="ECO:0007669"/>
    <property type="project" value="TreeGrafter"/>
</dbReference>
<evidence type="ECO:0000256" key="3">
    <source>
        <dbReference type="ARBA" id="ARBA00021616"/>
    </source>
</evidence>
<evidence type="ECO:0000259" key="9">
    <source>
        <dbReference type="PROSITE" id="PS50016"/>
    </source>
</evidence>
<keyword evidence="5 7" id="KW-0863">Zinc-finger</keyword>
<feature type="compositionally biased region" description="Basic and acidic residues" evidence="8">
    <location>
        <begin position="19"/>
        <end position="42"/>
    </location>
</feature>
<proteinExistence type="inferred from homology"/>
<dbReference type="GO" id="GO:0008270">
    <property type="term" value="F:zinc ion binding"/>
    <property type="evidence" value="ECO:0007669"/>
    <property type="project" value="UniProtKB-KW"/>
</dbReference>
<dbReference type="InterPro" id="IPR003618">
    <property type="entry name" value="TFIIS_cen_dom"/>
</dbReference>
<accession>A0A1E4S3B9</accession>
<feature type="region of interest" description="Disordered" evidence="8">
    <location>
        <begin position="211"/>
        <end position="239"/>
    </location>
</feature>
<dbReference type="PROSITE" id="PS51321">
    <property type="entry name" value="TFIIS_CENTRAL"/>
    <property type="match status" value="1"/>
</dbReference>
<comment type="similarity">
    <text evidence="2">Belongs to the BYE1 family.</text>
</comment>
<gene>
    <name evidence="11" type="ORF">CYBJADRAFT_172762</name>
</gene>
<evidence type="ECO:0000256" key="1">
    <source>
        <dbReference type="ARBA" id="ARBA00002311"/>
    </source>
</evidence>
<evidence type="ECO:0000256" key="5">
    <source>
        <dbReference type="ARBA" id="ARBA00022771"/>
    </source>
</evidence>
<feature type="compositionally biased region" description="Acidic residues" evidence="8">
    <location>
        <begin position="173"/>
        <end position="186"/>
    </location>
</feature>
<name>A0A1E4S3B9_CYBJN</name>
<sequence>MDMSSVRRSSRANKGHHRRLEEEQKELEEALRRAEEEAEAERLKEEDEHVLCTVCGTTDANYDETTDERDMIQCEKCRTWQHNECLLKDPSIIPDNYRCNVCDLDDPYYKTLECKLDPVMVRKELDEDDKKKARKKSEFLRVLKDFKDEDGAEEDDEGDEVQDGESDVSSSESSDEAGDDDDDNIDEEAERLRKELKEEKRRLKLEKKIAKGSIKRSMSDANDEDSNKSKKPKKTKVTKPALDHIEEKARQAVRKRFEGMFLNLLPGHTIPNEEGTIEEISNRWAHKLEEDLFEGHHDRATGKLTKDYKEASTRIFVNIRDVKNTKLRNSIIDREIPFNKLVKMTVNELLNPDLRKEKEEAIKESMTQATLEKVKVSNIRRTHKGDIVLENEETQAASQQFDFNVGLPLDDNERKFTDDQPTVERKSVDLGSKDINGMYNPQHFVDEEDIVHNGADEGDGTPQNIELFEDEEDDDLAKILGETSKKLAEVDGYDPTVVQLNSQLWHGQTVFAGVTNFESCLQFNNTTLNPDEFRDIAYSVFDGNLPLEIQGRLDTRKAEDYLLKISTSRKMILLELKNSDNVGNGYKRLWDYLDSKSKYGVLRNTQPFVKDAYILPISTRLPKWFKTFSNLKVEGVADRLYVVLVVRQEMIHDFAKSTQQPLMEYDATASLGPNEMALMQKIFEERPETKNNPTLLVQHLQQLLKNTM</sequence>
<evidence type="ECO:0000313" key="11">
    <source>
        <dbReference type="EMBL" id="ODV74001.1"/>
    </source>
</evidence>
<organism evidence="11 12">
    <name type="scientific">Cyberlindnera jadinii (strain ATCC 18201 / CBS 1600 / BCRC 20928 / JCM 3617 / NBRC 0987 / NRRL Y-1542)</name>
    <name type="common">Torula yeast</name>
    <name type="synonym">Candida utilis</name>
    <dbReference type="NCBI Taxonomy" id="983966"/>
    <lineage>
        <taxon>Eukaryota</taxon>
        <taxon>Fungi</taxon>
        <taxon>Dikarya</taxon>
        <taxon>Ascomycota</taxon>
        <taxon>Saccharomycotina</taxon>
        <taxon>Saccharomycetes</taxon>
        <taxon>Phaffomycetales</taxon>
        <taxon>Phaffomycetaceae</taxon>
        <taxon>Cyberlindnera</taxon>
    </lineage>
</organism>
<dbReference type="OMA" id="RTHKGDI"/>
<dbReference type="InterPro" id="IPR019786">
    <property type="entry name" value="Zinc_finger_PHD-type_CS"/>
</dbReference>
<dbReference type="Pfam" id="PF00628">
    <property type="entry name" value="PHD"/>
    <property type="match status" value="1"/>
</dbReference>
<dbReference type="SMART" id="SM00510">
    <property type="entry name" value="TFS2M"/>
    <property type="match status" value="1"/>
</dbReference>
<dbReference type="InterPro" id="IPR001965">
    <property type="entry name" value="Znf_PHD"/>
</dbReference>
<protein>
    <recommendedName>
        <fullName evidence="3">Transcription factor BYE1</fullName>
    </recommendedName>
</protein>
<feature type="domain" description="PHD-type" evidence="9">
    <location>
        <begin position="49"/>
        <end position="105"/>
    </location>
</feature>
<keyword evidence="12" id="KW-1185">Reference proteome</keyword>
<dbReference type="GO" id="GO:0031564">
    <property type="term" value="P:transcription antitermination"/>
    <property type="evidence" value="ECO:0007669"/>
    <property type="project" value="TreeGrafter"/>
</dbReference>
<dbReference type="Gene3D" id="3.30.40.10">
    <property type="entry name" value="Zinc/RING finger domain, C3HC4 (zinc finger)"/>
    <property type="match status" value="1"/>
</dbReference>
<evidence type="ECO:0000256" key="8">
    <source>
        <dbReference type="SAM" id="MobiDB-lite"/>
    </source>
</evidence>
<feature type="compositionally biased region" description="Acidic residues" evidence="8">
    <location>
        <begin position="150"/>
        <end position="166"/>
    </location>
</feature>
<evidence type="ECO:0000313" key="12">
    <source>
        <dbReference type="Proteomes" id="UP000094389"/>
    </source>
</evidence>
<dbReference type="InterPro" id="IPR012921">
    <property type="entry name" value="SPOC_C"/>
</dbReference>
<evidence type="ECO:0000256" key="4">
    <source>
        <dbReference type="ARBA" id="ARBA00022723"/>
    </source>
</evidence>
<evidence type="ECO:0000256" key="7">
    <source>
        <dbReference type="PROSITE-ProRule" id="PRU00146"/>
    </source>
</evidence>
<dbReference type="GO" id="GO:0006362">
    <property type="term" value="P:transcription elongation by RNA polymerase I"/>
    <property type="evidence" value="ECO:0007669"/>
    <property type="project" value="TreeGrafter"/>
</dbReference>
<dbReference type="STRING" id="983966.A0A1E4S3B9"/>
<dbReference type="InterPro" id="IPR019787">
    <property type="entry name" value="Znf_PHD-finger"/>
</dbReference>
<keyword evidence="4" id="KW-0479">Metal-binding</keyword>
<dbReference type="GO" id="GO:0006368">
    <property type="term" value="P:transcription elongation by RNA polymerase II"/>
    <property type="evidence" value="ECO:0007669"/>
    <property type="project" value="TreeGrafter"/>
</dbReference>
<feature type="compositionally biased region" description="Basic residues" evidence="8">
    <location>
        <begin position="8"/>
        <end position="18"/>
    </location>
</feature>
<dbReference type="Gene3D" id="1.10.472.30">
    <property type="entry name" value="Transcription elongation factor S-II, central domain"/>
    <property type="match status" value="1"/>
</dbReference>
<dbReference type="GO" id="GO:0031440">
    <property type="term" value="P:regulation of mRNA 3'-end processing"/>
    <property type="evidence" value="ECO:0007669"/>
    <property type="project" value="TreeGrafter"/>
</dbReference>
<reference evidence="11 12" key="1">
    <citation type="journal article" date="2016" name="Proc. Natl. Acad. Sci. U.S.A.">
        <title>Comparative genomics of biotechnologically important yeasts.</title>
        <authorList>
            <person name="Riley R."/>
            <person name="Haridas S."/>
            <person name="Wolfe K.H."/>
            <person name="Lopes M.R."/>
            <person name="Hittinger C.T."/>
            <person name="Goeker M."/>
            <person name="Salamov A.A."/>
            <person name="Wisecaver J.H."/>
            <person name="Long T.M."/>
            <person name="Calvey C.H."/>
            <person name="Aerts A.L."/>
            <person name="Barry K.W."/>
            <person name="Choi C."/>
            <person name="Clum A."/>
            <person name="Coughlan A.Y."/>
            <person name="Deshpande S."/>
            <person name="Douglass A.P."/>
            <person name="Hanson S.J."/>
            <person name="Klenk H.-P."/>
            <person name="LaButti K.M."/>
            <person name="Lapidus A."/>
            <person name="Lindquist E.A."/>
            <person name="Lipzen A.M."/>
            <person name="Meier-Kolthoff J.P."/>
            <person name="Ohm R.A."/>
            <person name="Otillar R.P."/>
            <person name="Pangilinan J.L."/>
            <person name="Peng Y."/>
            <person name="Rokas A."/>
            <person name="Rosa C.A."/>
            <person name="Scheuner C."/>
            <person name="Sibirny A.A."/>
            <person name="Slot J.C."/>
            <person name="Stielow J.B."/>
            <person name="Sun H."/>
            <person name="Kurtzman C.P."/>
            <person name="Blackwell M."/>
            <person name="Grigoriev I.V."/>
            <person name="Jeffries T.W."/>
        </authorList>
    </citation>
    <scope>NUCLEOTIDE SEQUENCE [LARGE SCALE GENOMIC DNA]</scope>
    <source>
        <strain evidence="12">ATCC 18201 / CBS 1600 / BCRC 20928 / JCM 3617 / NBRC 0987 / NRRL Y-1542</strain>
    </source>
</reference>
<dbReference type="OrthoDB" id="79252at2759"/>
<dbReference type="PANTHER" id="PTHR11477:SF11">
    <property type="entry name" value="TRANSCRIPTION FACTOR BYE1"/>
    <property type="match status" value="1"/>
</dbReference>
<dbReference type="InterPro" id="IPR011011">
    <property type="entry name" value="Znf_FYVE_PHD"/>
</dbReference>
<dbReference type="Proteomes" id="UP000094389">
    <property type="component" value="Unassembled WGS sequence"/>
</dbReference>